<name>A0A6G4XVU4_9ACTN</name>
<dbReference type="SUPFAM" id="SSF50998">
    <property type="entry name" value="Quinoprotein alcohol dehydrogenase-like"/>
    <property type="match status" value="1"/>
</dbReference>
<feature type="compositionally biased region" description="Low complexity" evidence="1">
    <location>
        <begin position="55"/>
        <end position="102"/>
    </location>
</feature>
<proteinExistence type="predicted"/>
<comment type="caution">
    <text evidence="4">The sequence shown here is derived from an EMBL/GenBank/DDBJ whole genome shotgun (WGS) entry which is preliminary data.</text>
</comment>
<feature type="compositionally biased region" description="Pro residues" evidence="1">
    <location>
        <begin position="1"/>
        <end position="14"/>
    </location>
</feature>
<dbReference type="PANTHER" id="PTHR34512">
    <property type="entry name" value="CELL SURFACE PROTEIN"/>
    <property type="match status" value="1"/>
</dbReference>
<dbReference type="Gene3D" id="2.130.10.10">
    <property type="entry name" value="YVTN repeat-like/Quinoprotein amine dehydrogenase"/>
    <property type="match status" value="1"/>
</dbReference>
<evidence type="ECO:0000256" key="1">
    <source>
        <dbReference type="SAM" id="MobiDB-lite"/>
    </source>
</evidence>
<dbReference type="InterPro" id="IPR002372">
    <property type="entry name" value="PQQ_rpt_dom"/>
</dbReference>
<keyword evidence="2" id="KW-1133">Transmembrane helix</keyword>
<feature type="domain" description="Pyrrolo-quinoline quinone repeat" evidence="3">
    <location>
        <begin position="226"/>
        <end position="349"/>
    </location>
</feature>
<protein>
    <submittedName>
        <fullName evidence="4">PQQ-binding-like beta-propeller repeat protein</fullName>
    </submittedName>
</protein>
<feature type="compositionally biased region" description="Gly residues" evidence="1">
    <location>
        <begin position="110"/>
        <end position="122"/>
    </location>
</feature>
<dbReference type="AlphaFoldDB" id="A0A6G4XVU4"/>
<accession>A0A6G4XVU4</accession>
<keyword evidence="5" id="KW-1185">Reference proteome</keyword>
<feature type="region of interest" description="Disordered" evidence="1">
    <location>
        <begin position="1"/>
        <end position="122"/>
    </location>
</feature>
<dbReference type="Pfam" id="PF13360">
    <property type="entry name" value="PQQ_2"/>
    <property type="match status" value="2"/>
</dbReference>
<dbReference type="InterPro" id="IPR015943">
    <property type="entry name" value="WD40/YVTN_repeat-like_dom_sf"/>
</dbReference>
<dbReference type="Proteomes" id="UP000481109">
    <property type="component" value="Unassembled WGS sequence"/>
</dbReference>
<evidence type="ECO:0000313" key="5">
    <source>
        <dbReference type="Proteomes" id="UP000481109"/>
    </source>
</evidence>
<feature type="transmembrane region" description="Helical" evidence="2">
    <location>
        <begin position="132"/>
        <end position="152"/>
    </location>
</feature>
<dbReference type="PANTHER" id="PTHR34512:SF30">
    <property type="entry name" value="OUTER MEMBRANE PROTEIN ASSEMBLY FACTOR BAMB"/>
    <property type="match status" value="1"/>
</dbReference>
<dbReference type="InterPro" id="IPR011047">
    <property type="entry name" value="Quinoprotein_ADH-like_sf"/>
</dbReference>
<reference evidence="4 5" key="1">
    <citation type="submission" date="2020-02" db="EMBL/GenBank/DDBJ databases">
        <title>Whole-genome analyses of novel actinobacteria.</title>
        <authorList>
            <person name="Sahin N."/>
            <person name="Tokatli A."/>
        </authorList>
    </citation>
    <scope>NUCLEOTIDE SEQUENCE [LARGE SCALE GENOMIC DNA]</scope>
    <source>
        <strain evidence="4 5">YC504</strain>
    </source>
</reference>
<gene>
    <name evidence="4" type="ORF">G6045_37410</name>
</gene>
<dbReference type="SMART" id="SM00564">
    <property type="entry name" value="PQQ"/>
    <property type="match status" value="5"/>
</dbReference>
<dbReference type="EMBL" id="JAAKZW010000306">
    <property type="protein sequence ID" value="NGO81302.1"/>
    <property type="molecule type" value="Genomic_DNA"/>
</dbReference>
<evidence type="ECO:0000313" key="4">
    <source>
        <dbReference type="EMBL" id="NGO81302.1"/>
    </source>
</evidence>
<dbReference type="RefSeq" id="WP_165336702.1">
    <property type="nucleotide sequence ID" value="NZ_JAAKZW010000306.1"/>
</dbReference>
<evidence type="ECO:0000256" key="2">
    <source>
        <dbReference type="SAM" id="Phobius"/>
    </source>
</evidence>
<feature type="region of interest" description="Disordered" evidence="1">
    <location>
        <begin position="154"/>
        <end position="198"/>
    </location>
</feature>
<evidence type="ECO:0000259" key="3">
    <source>
        <dbReference type="Pfam" id="PF13360"/>
    </source>
</evidence>
<keyword evidence="2" id="KW-0812">Transmembrane</keyword>
<feature type="compositionally biased region" description="Pro residues" evidence="1">
    <location>
        <begin position="26"/>
        <end position="38"/>
    </location>
</feature>
<organism evidence="4 5">
    <name type="scientific">Streptomyces mesophilus</name>
    <dbReference type="NCBI Taxonomy" id="1775132"/>
    <lineage>
        <taxon>Bacteria</taxon>
        <taxon>Bacillati</taxon>
        <taxon>Actinomycetota</taxon>
        <taxon>Actinomycetes</taxon>
        <taxon>Kitasatosporales</taxon>
        <taxon>Streptomycetaceae</taxon>
        <taxon>Streptomyces</taxon>
    </lineage>
</organism>
<keyword evidence="2" id="KW-0472">Membrane</keyword>
<feature type="domain" description="Pyrrolo-quinoline quinone repeat" evidence="3">
    <location>
        <begin position="381"/>
        <end position="549"/>
    </location>
</feature>
<feature type="compositionally biased region" description="Basic and acidic residues" evidence="1">
    <location>
        <begin position="154"/>
        <end position="174"/>
    </location>
</feature>
<dbReference type="InterPro" id="IPR018391">
    <property type="entry name" value="PQQ_b-propeller_rpt"/>
</dbReference>
<sequence length="601" mass="62918">MSQPPQPPGPPSGPPGGFGGPQQQPGTPPPPAGQPPAQPGYGYPQGPPADPSQSGPYAQQPGPYAQQPGPYAQQPGPYGQPAGPYQQPGPGYGYPQQAQYPGAPAPGGPGGPGGQGGQGGGFGRFFKGKPGAIVAAVVAGLLVIGGGAFFLVRGDDKPKEPVAKPSADGKKDPQPSESVDQGDGKGTGKQDASINDGIKDGEVPAWLAMNGQDVPGNGAELFDIWTQGDVVVQAAYREVTAFSVKDGKEKWSVELPFEVCDTPKHQTPDGKVVIAHKSGTSDRAKCSQLMMIDLKTGKEGWTKEVKAGGAFDSVISLDLVISGDTLLAGRDLSGVAYRVSDGKEIWQAKKEDTGVCFPTAYAGGKKLLGVDHCGASSPNEHERLKEFDPGTGKVKWRYEIKKGWSVNRVYSESPIVVSLTNDEDKSWSIAAFTDAGKLRSQLQGGKDSFRQQCGGLGIGSENSQSCDGMVAGGDTFYMATEPKKSGDYNRVNEVVAFDLATGKPKWRSKVDNRQVLPLTVVGSDLIGYVDATYDTGGQIVKFGPNGGKPTVLQKHSSGAQSVESSMFSGPLAYADGRFFMTSSRLMGDDGEEEARMLSFGK</sequence>